<sequence>MKVRTLELSVGVLMLAGIAALLVLAVKVSGLTFSASEPTYKVYARFDNIGGLTSRSKVTIAGVAIGRVTSIQLDPKDFRARVEMQINQSVNYLSTDSSAMILTSGLLGEKYIGIQVGADDTMLKDGDTIEYTQSALVLEDLIGKFLSSQTKK</sequence>
<protein>
    <submittedName>
        <fullName evidence="2">Outer membrane lipid asymmetry maintenance protein MlaD</fullName>
    </submittedName>
</protein>
<dbReference type="InterPro" id="IPR003399">
    <property type="entry name" value="Mce/MlaD"/>
</dbReference>
<organism evidence="2 3">
    <name type="scientific">Proteobacteria bacterium 228</name>
    <dbReference type="NCBI Taxonomy" id="2083153"/>
    <lineage>
        <taxon>Bacteria</taxon>
        <taxon>Pseudomonadati</taxon>
        <taxon>Pseudomonadota</taxon>
    </lineage>
</organism>
<reference evidence="2 3" key="1">
    <citation type="submission" date="2018-02" db="EMBL/GenBank/DDBJ databases">
        <title>novel marine gammaproteobacteria from coastal saline agro ecosystem.</title>
        <authorList>
            <person name="Krishnan R."/>
            <person name="Ramesh Kumar N."/>
        </authorList>
    </citation>
    <scope>NUCLEOTIDE SEQUENCE [LARGE SCALE GENOMIC DNA]</scope>
    <source>
        <strain evidence="2 3">228</strain>
    </source>
</reference>
<proteinExistence type="predicted"/>
<dbReference type="AlphaFoldDB" id="A0A2S5KJU1"/>
<comment type="caution">
    <text evidence="2">The sequence shown here is derived from an EMBL/GenBank/DDBJ whole genome shotgun (WGS) entry which is preliminary data.</text>
</comment>
<dbReference type="InterPro" id="IPR052336">
    <property type="entry name" value="MlaD_Phospholipid_Transporter"/>
</dbReference>
<feature type="domain" description="Mce/MlaD" evidence="1">
    <location>
        <begin position="38"/>
        <end position="116"/>
    </location>
</feature>
<dbReference type="GO" id="GO:0005543">
    <property type="term" value="F:phospholipid binding"/>
    <property type="evidence" value="ECO:0007669"/>
    <property type="project" value="TreeGrafter"/>
</dbReference>
<dbReference type="Proteomes" id="UP000238196">
    <property type="component" value="Unassembled WGS sequence"/>
</dbReference>
<dbReference type="InterPro" id="IPR030970">
    <property type="entry name" value="ABC_MlaD"/>
</dbReference>
<dbReference type="OrthoDB" id="9788420at2"/>
<accession>A0A2S5KJU1</accession>
<dbReference type="GO" id="GO:0005548">
    <property type="term" value="F:phospholipid transporter activity"/>
    <property type="evidence" value="ECO:0007669"/>
    <property type="project" value="TreeGrafter"/>
</dbReference>
<dbReference type="Pfam" id="PF02470">
    <property type="entry name" value="MlaD"/>
    <property type="match status" value="1"/>
</dbReference>
<dbReference type="PANTHER" id="PTHR33371:SF4">
    <property type="entry name" value="INTERMEMBRANE PHOSPHOLIPID TRANSPORT SYSTEM BINDING PROTEIN MLAD"/>
    <property type="match status" value="1"/>
</dbReference>
<evidence type="ECO:0000313" key="2">
    <source>
        <dbReference type="EMBL" id="PPC74779.1"/>
    </source>
</evidence>
<dbReference type="EMBL" id="PRLP01000127">
    <property type="protein sequence ID" value="PPC74779.1"/>
    <property type="molecule type" value="Genomic_DNA"/>
</dbReference>
<name>A0A2S5KJU1_9PROT</name>
<dbReference type="PANTHER" id="PTHR33371">
    <property type="entry name" value="INTERMEMBRANE PHOSPHOLIPID TRANSPORT SYSTEM BINDING PROTEIN MLAD-RELATED"/>
    <property type="match status" value="1"/>
</dbReference>
<evidence type="ECO:0000313" key="3">
    <source>
        <dbReference type="Proteomes" id="UP000238196"/>
    </source>
</evidence>
<gene>
    <name evidence="2" type="primary">mlaD</name>
    <name evidence="2" type="ORF">C4K68_23920</name>
</gene>
<evidence type="ECO:0000259" key="1">
    <source>
        <dbReference type="Pfam" id="PF02470"/>
    </source>
</evidence>
<dbReference type="NCBIfam" id="TIGR04430">
    <property type="entry name" value="OM_asym_MlaD"/>
    <property type="match status" value="1"/>
</dbReference>